<comment type="similarity">
    <text evidence="7">Belongs to the TonB-dependent receptor family.</text>
</comment>
<gene>
    <name evidence="10" type="ORF">HMPREF9441_00901</name>
</gene>
<dbReference type="Pfam" id="PF13715">
    <property type="entry name" value="CarbopepD_reg_2"/>
    <property type="match status" value="1"/>
</dbReference>
<evidence type="ECO:0000256" key="1">
    <source>
        <dbReference type="ARBA" id="ARBA00004571"/>
    </source>
</evidence>
<evidence type="ECO:0000256" key="4">
    <source>
        <dbReference type="ARBA" id="ARBA00022692"/>
    </source>
</evidence>
<dbReference type="PROSITE" id="PS52016">
    <property type="entry name" value="TONB_DEPENDENT_REC_3"/>
    <property type="match status" value="1"/>
</dbReference>
<evidence type="ECO:0000313" key="10">
    <source>
        <dbReference type="EMBL" id="EHH01238.1"/>
    </source>
</evidence>
<proteinExistence type="inferred from homology"/>
<dbReference type="Pfam" id="PF07715">
    <property type="entry name" value="Plug"/>
    <property type="match status" value="1"/>
</dbReference>
<evidence type="ECO:0000256" key="5">
    <source>
        <dbReference type="ARBA" id="ARBA00023136"/>
    </source>
</evidence>
<dbReference type="HOGENOM" id="CLU_004317_0_1_10"/>
<dbReference type="GO" id="GO:0009279">
    <property type="term" value="C:cell outer membrane"/>
    <property type="evidence" value="ECO:0007669"/>
    <property type="project" value="UniProtKB-SubCell"/>
</dbReference>
<dbReference type="Gene3D" id="2.40.170.20">
    <property type="entry name" value="TonB-dependent receptor, beta-barrel domain"/>
    <property type="match status" value="1"/>
</dbReference>
<dbReference type="STRING" id="762968.HMPREF9441_00901"/>
<dbReference type="Gene3D" id="2.170.130.10">
    <property type="entry name" value="TonB-dependent receptor, plug domain"/>
    <property type="match status" value="1"/>
</dbReference>
<dbReference type="InterPro" id="IPR012910">
    <property type="entry name" value="Plug_dom"/>
</dbReference>
<dbReference type="InterPro" id="IPR008969">
    <property type="entry name" value="CarboxyPept-like_regulatory"/>
</dbReference>
<accession>G5SNH2</accession>
<dbReference type="InterPro" id="IPR036942">
    <property type="entry name" value="Beta-barrel_TonB_sf"/>
</dbReference>
<comment type="caution">
    <text evidence="10">The sequence shown here is derived from an EMBL/GenBank/DDBJ whole genome shotgun (WGS) entry which is preliminary data.</text>
</comment>
<dbReference type="eggNOG" id="COG4206">
    <property type="taxonomic scope" value="Bacteria"/>
</dbReference>
<reference evidence="10 11" key="1">
    <citation type="submission" date="2011-03" db="EMBL/GenBank/DDBJ databases">
        <authorList>
            <person name="Weinstock G."/>
            <person name="Sodergren E."/>
            <person name="Clifton S."/>
            <person name="Fulton L."/>
            <person name="Fulton B."/>
            <person name="Courtney L."/>
            <person name="Fronick C."/>
            <person name="Harrison M."/>
            <person name="Strong C."/>
            <person name="Farmer C."/>
            <person name="Delahaunty K."/>
            <person name="Markovic C."/>
            <person name="Hall O."/>
            <person name="Minx P."/>
            <person name="Tomlinson C."/>
            <person name="Mitreva M."/>
            <person name="Hou S."/>
            <person name="Chen J."/>
            <person name="Wollam A."/>
            <person name="Pepin K.H."/>
            <person name="Johnson M."/>
            <person name="Bhonagiri V."/>
            <person name="Zhang X."/>
            <person name="Suruliraj S."/>
            <person name="Warren W."/>
            <person name="Chinwalla A."/>
            <person name="Mardis E.R."/>
            <person name="Wilson R.K."/>
        </authorList>
    </citation>
    <scope>NUCLEOTIDE SEQUENCE [LARGE SCALE GENOMIC DNA]</scope>
    <source>
        <strain evidence="10 11">YIT 11840</strain>
    </source>
</reference>
<keyword evidence="8" id="KW-0732">Signal</keyword>
<keyword evidence="2 7" id="KW-0813">Transport</keyword>
<evidence type="ECO:0000256" key="8">
    <source>
        <dbReference type="SAM" id="SignalP"/>
    </source>
</evidence>
<dbReference type="GeneID" id="93556572"/>
<dbReference type="EMBL" id="AFFY01000015">
    <property type="protein sequence ID" value="EHH01238.1"/>
    <property type="molecule type" value="Genomic_DNA"/>
</dbReference>
<feature type="signal peptide" evidence="8">
    <location>
        <begin position="1"/>
        <end position="29"/>
    </location>
</feature>
<sequence>MMTNISKYHSVKVISAVMGFIVLSELAVAQDMGKNDSVAVRTEKTDMPYKVKGRIIDAVTKKGFAGARVTTPNLNVSAMTDENGNYEIGVPDLSVALYVEAPGYSRQVVPVKGRNEVNVSLFTVSGHAYYDDGMSVSDGEAVVDGFTSGTLSMTDDMTSLLNGQLRAISHSGDPGSSSSFFIRGYNSVNLSAQPLFVVDGVIWQMQDQVASAVDNYYNNPLTLLDPSDIEKVTILKNGSAVWGAKGANGVVLIDTKRAREMATQIEANISMGFQTPFGSLPLMGAAAYRRYATDIMSGMDRNEVEGFQFTNDDPTRSFYRAVHNDTKWTDKINKTSFIQNYGISVAGGDDIALYRFSLGYAKNDGNIDGTSFNRLNVRFNSDIKLTEDFKIQTDISYAQTGRRTVFEGLDGMRSPYFLSLVKSPLYAPWQYNDNGTFSGRLTDVDELNIGNPLALTGEDVPELDKYRFNLNLRPSYQITDRLEVAALFGISYDKENENLFIPDYGVSNEPLYTDRGEIYETALNEVRNFMARQTSMSVDGYLAWQILKDWRHDLNARVGGRFYNTYYRYTMGQGYNTGSDYMTALSNTNSDLRTLTGYEYTDRNAAWYFNADYAYRHRYFFNVGMSLETSSRFGREAGGLDLCGVSWGYFPSVSGAWLVSSEKFMRNVDFINNLKVRVAYTMSGNDNLPLFANRSYFTSTSFVKDATGLVLANIGNEKLKWETTARTNIGLDFSMFSNRLAVNADVFFSRTKDLVTRRPLNDEAGLEYFWDNDGEMKNNGLEVAVKVRALDMRDFKLNIGATVGHYKNEVTSLENGSFITEVCDGQVLTEVGRPVGVFYGYLTDGVYSTSQEATEAGLAILSSSGQRVPFQAGDMRFVDVKKDGIINEEDRVVIGDPNPDIYGNFDLTFQWKNLELGALFTYSLGNDAYNALRASLESGKSLYNQSSSMENRWMGNGQQTDIPRATYDDPMGNSRFSDRWIEDASYLKFKRLMLTYHVPMRQNFIQSLSVWAAVNNVCTLTKYLGVDPEFSYSTSVLEQGIDGGLTPQSRSFQLGVNINL</sequence>
<dbReference type="Gene3D" id="2.60.40.1120">
    <property type="entry name" value="Carboxypeptidase-like, regulatory domain"/>
    <property type="match status" value="1"/>
</dbReference>
<dbReference type="SUPFAM" id="SSF49464">
    <property type="entry name" value="Carboxypeptidase regulatory domain-like"/>
    <property type="match status" value="1"/>
</dbReference>
<dbReference type="NCBIfam" id="TIGR04056">
    <property type="entry name" value="OMP_RagA_SusC"/>
    <property type="match status" value="1"/>
</dbReference>
<organism evidence="10 11">
    <name type="scientific">Paraprevotella clara YIT 11840</name>
    <dbReference type="NCBI Taxonomy" id="762968"/>
    <lineage>
        <taxon>Bacteria</taxon>
        <taxon>Pseudomonadati</taxon>
        <taxon>Bacteroidota</taxon>
        <taxon>Bacteroidia</taxon>
        <taxon>Bacteroidales</taxon>
        <taxon>Prevotellaceae</taxon>
        <taxon>Paraprevotella</taxon>
    </lineage>
</organism>
<name>G5SNH2_9BACT</name>
<keyword evidence="6 7" id="KW-0998">Cell outer membrane</keyword>
<keyword evidence="4 7" id="KW-0812">Transmembrane</keyword>
<dbReference type="Proteomes" id="UP000003598">
    <property type="component" value="Unassembled WGS sequence"/>
</dbReference>
<dbReference type="InterPro" id="IPR039426">
    <property type="entry name" value="TonB-dep_rcpt-like"/>
</dbReference>
<keyword evidence="5 7" id="KW-0472">Membrane</keyword>
<dbReference type="SUPFAM" id="SSF56935">
    <property type="entry name" value="Porins"/>
    <property type="match status" value="1"/>
</dbReference>
<protein>
    <submittedName>
        <fullName evidence="10">TonB-dependent receptor</fullName>
    </submittedName>
</protein>
<keyword evidence="10" id="KW-0675">Receptor</keyword>
<dbReference type="InterPro" id="IPR023996">
    <property type="entry name" value="TonB-dep_OMP_SusC/RagA"/>
</dbReference>
<evidence type="ECO:0000256" key="6">
    <source>
        <dbReference type="ARBA" id="ARBA00023237"/>
    </source>
</evidence>
<keyword evidence="11" id="KW-1185">Reference proteome</keyword>
<dbReference type="InterPro" id="IPR037066">
    <property type="entry name" value="Plug_dom_sf"/>
</dbReference>
<feature type="domain" description="TonB-dependent receptor plug" evidence="9">
    <location>
        <begin position="155"/>
        <end position="250"/>
    </location>
</feature>
<evidence type="ECO:0000256" key="3">
    <source>
        <dbReference type="ARBA" id="ARBA00022452"/>
    </source>
</evidence>
<evidence type="ECO:0000259" key="9">
    <source>
        <dbReference type="Pfam" id="PF07715"/>
    </source>
</evidence>
<dbReference type="OrthoDB" id="1109428at2"/>
<dbReference type="RefSeq" id="WP_008618259.1">
    <property type="nucleotide sequence ID" value="NZ_JH376591.1"/>
</dbReference>
<keyword evidence="3 7" id="KW-1134">Transmembrane beta strand</keyword>
<dbReference type="PATRIC" id="fig|762968.3.peg.804"/>
<evidence type="ECO:0000313" key="11">
    <source>
        <dbReference type="Proteomes" id="UP000003598"/>
    </source>
</evidence>
<comment type="subcellular location">
    <subcellularLocation>
        <location evidence="1 7">Cell outer membrane</location>
        <topology evidence="1 7">Multi-pass membrane protein</topology>
    </subcellularLocation>
</comment>
<evidence type="ECO:0000256" key="2">
    <source>
        <dbReference type="ARBA" id="ARBA00022448"/>
    </source>
</evidence>
<feature type="chain" id="PRO_5003484276" evidence="8">
    <location>
        <begin position="30"/>
        <end position="1060"/>
    </location>
</feature>
<evidence type="ECO:0000256" key="7">
    <source>
        <dbReference type="PROSITE-ProRule" id="PRU01360"/>
    </source>
</evidence>
<dbReference type="AlphaFoldDB" id="G5SNH2"/>